<keyword evidence="2" id="KW-1185">Reference proteome</keyword>
<protein>
    <submittedName>
        <fullName evidence="1">Uncharacterized protein</fullName>
    </submittedName>
</protein>
<reference evidence="1" key="1">
    <citation type="submission" date="2021-05" db="EMBL/GenBank/DDBJ databases">
        <title>Comparative genomics of three Colletotrichum scovillei strains and genetic complementation revealed genes involved fungal growth and virulence on chili pepper.</title>
        <authorList>
            <person name="Hsieh D.-K."/>
            <person name="Chuang S.-C."/>
            <person name="Chen C.-Y."/>
            <person name="Chao Y.-T."/>
            <person name="Lu M.-Y.J."/>
            <person name="Lee M.-H."/>
            <person name="Shih M.-C."/>
        </authorList>
    </citation>
    <scope>NUCLEOTIDE SEQUENCE</scope>
    <source>
        <strain evidence="1">Coll-153</strain>
    </source>
</reference>
<gene>
    <name evidence="1" type="ORF">JMJ77_014542</name>
</gene>
<organism evidence="1 2">
    <name type="scientific">Colletotrichum scovillei</name>
    <dbReference type="NCBI Taxonomy" id="1209932"/>
    <lineage>
        <taxon>Eukaryota</taxon>
        <taxon>Fungi</taxon>
        <taxon>Dikarya</taxon>
        <taxon>Ascomycota</taxon>
        <taxon>Pezizomycotina</taxon>
        <taxon>Sordariomycetes</taxon>
        <taxon>Hypocreomycetidae</taxon>
        <taxon>Glomerellales</taxon>
        <taxon>Glomerellaceae</taxon>
        <taxon>Colletotrichum</taxon>
        <taxon>Colletotrichum acutatum species complex</taxon>
    </lineage>
</organism>
<evidence type="ECO:0000313" key="1">
    <source>
        <dbReference type="EMBL" id="KAG7048915.1"/>
    </source>
</evidence>
<accession>A0A9P7R3R0</accession>
<dbReference type="AlphaFoldDB" id="A0A9P7R3R0"/>
<dbReference type="Proteomes" id="UP000699042">
    <property type="component" value="Unassembled WGS sequence"/>
</dbReference>
<comment type="caution">
    <text evidence="1">The sequence shown here is derived from an EMBL/GenBank/DDBJ whole genome shotgun (WGS) entry which is preliminary data.</text>
</comment>
<dbReference type="EMBL" id="JAESDN010000006">
    <property type="protein sequence ID" value="KAG7048915.1"/>
    <property type="molecule type" value="Genomic_DNA"/>
</dbReference>
<proteinExistence type="predicted"/>
<evidence type="ECO:0000313" key="2">
    <source>
        <dbReference type="Proteomes" id="UP000699042"/>
    </source>
</evidence>
<sequence>MFSLYWIMPILHIPKHPIDDMQLSAARHCPFVLRGEVPAESSPGNPQCVPKKPGWNKLRNSGKALIYPSKSIPVTSQQAPV</sequence>
<name>A0A9P7R3R0_9PEZI</name>